<dbReference type="EMBL" id="JBHMEW010000044">
    <property type="protein sequence ID" value="MFB9211212.1"/>
    <property type="molecule type" value="Genomic_DNA"/>
</dbReference>
<dbReference type="RefSeq" id="WP_290249160.1">
    <property type="nucleotide sequence ID" value="NZ_JAUFQT010000002.1"/>
</dbReference>
<sequence>MNKEANEHGYNVMVCQSKEKVGDEKKIVKALLNSKVDGLIISLYIETDEATHLEEFLSSEIPVVQVEKYLMAWIHPK</sequence>
<evidence type="ECO:0000313" key="2">
    <source>
        <dbReference type="Proteomes" id="UP001589654"/>
    </source>
</evidence>
<gene>
    <name evidence="1" type="ORF">ACFFUR_05295</name>
</gene>
<dbReference type="Proteomes" id="UP001589654">
    <property type="component" value="Unassembled WGS sequence"/>
</dbReference>
<keyword evidence="2" id="KW-1185">Reference proteome</keyword>
<dbReference type="SUPFAM" id="SSF53822">
    <property type="entry name" value="Periplasmic binding protein-like I"/>
    <property type="match status" value="1"/>
</dbReference>
<evidence type="ECO:0000313" key="1">
    <source>
        <dbReference type="EMBL" id="MFB9211212.1"/>
    </source>
</evidence>
<protein>
    <submittedName>
        <fullName evidence="1">Uncharacterized protein</fullName>
    </submittedName>
</protein>
<comment type="caution">
    <text evidence="1">The sequence shown here is derived from an EMBL/GenBank/DDBJ whole genome shotgun (WGS) entry which is preliminary data.</text>
</comment>
<proteinExistence type="predicted"/>
<organism evidence="1 2">
    <name type="scientific">Echinicola jeungdonensis</name>
    <dbReference type="NCBI Taxonomy" id="709343"/>
    <lineage>
        <taxon>Bacteria</taxon>
        <taxon>Pseudomonadati</taxon>
        <taxon>Bacteroidota</taxon>
        <taxon>Cytophagia</taxon>
        <taxon>Cytophagales</taxon>
        <taxon>Cyclobacteriaceae</taxon>
        <taxon>Echinicola</taxon>
    </lineage>
</organism>
<dbReference type="InterPro" id="IPR028082">
    <property type="entry name" value="Peripla_BP_I"/>
</dbReference>
<accession>A0ABV5J329</accession>
<name>A0ABV5J329_9BACT</name>
<dbReference type="Gene3D" id="3.40.50.2300">
    <property type="match status" value="1"/>
</dbReference>
<reference evidence="1 2" key="1">
    <citation type="submission" date="2024-09" db="EMBL/GenBank/DDBJ databases">
        <authorList>
            <person name="Sun Q."/>
            <person name="Mori K."/>
        </authorList>
    </citation>
    <scope>NUCLEOTIDE SEQUENCE [LARGE SCALE GENOMIC DNA]</scope>
    <source>
        <strain evidence="1 2">CECT 7682</strain>
    </source>
</reference>